<feature type="binding site" evidence="11">
    <location>
        <position position="51"/>
    </location>
    <ligand>
        <name>Fe cation</name>
        <dbReference type="ChEBI" id="CHEBI:24875"/>
        <label>1</label>
    </ligand>
</feature>
<dbReference type="PRINTS" id="PR00601">
    <property type="entry name" value="BACFERRITIN"/>
</dbReference>
<dbReference type="Pfam" id="PF00210">
    <property type="entry name" value="Ferritin"/>
    <property type="match status" value="1"/>
</dbReference>
<evidence type="ECO:0000256" key="10">
    <source>
        <dbReference type="PIRNR" id="PIRNR002560"/>
    </source>
</evidence>
<dbReference type="GO" id="GO:0006879">
    <property type="term" value="P:intracellular iron ion homeostasis"/>
    <property type="evidence" value="ECO:0007669"/>
    <property type="project" value="UniProtKB-KW"/>
</dbReference>
<evidence type="ECO:0000313" key="15">
    <source>
        <dbReference type="Proteomes" id="UP000831534"/>
    </source>
</evidence>
<dbReference type="PANTHER" id="PTHR30295:SF9">
    <property type="entry name" value="BACTERIOFERRITIN"/>
    <property type="match status" value="1"/>
</dbReference>
<keyword evidence="5 10" id="KW-0479">Metal-binding</keyword>
<dbReference type="EMBL" id="CP091521">
    <property type="protein sequence ID" value="UOP04576.1"/>
    <property type="molecule type" value="Genomic_DNA"/>
</dbReference>
<dbReference type="FunFam" id="1.20.1260.10:FF:000005">
    <property type="entry name" value="Bacterioferritin"/>
    <property type="match status" value="1"/>
</dbReference>
<dbReference type="CDD" id="cd00907">
    <property type="entry name" value="Bacterioferritin"/>
    <property type="match status" value="1"/>
</dbReference>
<feature type="binding site" evidence="11">
    <location>
        <position position="127"/>
    </location>
    <ligand>
        <name>Fe cation</name>
        <dbReference type="ChEBI" id="CHEBI:24875"/>
        <label>2</label>
    </ligand>
</feature>
<feature type="binding site" evidence="11">
    <location>
        <position position="127"/>
    </location>
    <ligand>
        <name>Fe cation</name>
        <dbReference type="ChEBI" id="CHEBI:24875"/>
        <label>1</label>
    </ligand>
</feature>
<organism evidence="14 15">
    <name type="scientific">Conchiformibius kuhniae</name>
    <dbReference type="NCBI Taxonomy" id="211502"/>
    <lineage>
        <taxon>Bacteria</taxon>
        <taxon>Pseudomonadati</taxon>
        <taxon>Pseudomonadota</taxon>
        <taxon>Betaproteobacteria</taxon>
        <taxon>Neisseriales</taxon>
        <taxon>Neisseriaceae</taxon>
        <taxon>Conchiformibius</taxon>
    </lineage>
</organism>
<evidence type="ECO:0000256" key="11">
    <source>
        <dbReference type="PIRSR" id="PIRSR002560-1"/>
    </source>
</evidence>
<keyword evidence="15" id="KW-1185">Reference proteome</keyword>
<dbReference type="PANTHER" id="PTHR30295">
    <property type="entry name" value="BACTERIOFERRITIN"/>
    <property type="match status" value="1"/>
</dbReference>
<feature type="binding site" evidence="11">
    <location>
        <position position="50"/>
    </location>
    <ligand>
        <name>Fe cation</name>
        <dbReference type="ChEBI" id="CHEBI:24875"/>
        <label>3</label>
    </ligand>
</feature>
<dbReference type="RefSeq" id="WP_027010075.1">
    <property type="nucleotide sequence ID" value="NZ_CP091521.1"/>
</dbReference>
<dbReference type="GO" id="GO:0004322">
    <property type="term" value="F:ferroxidase activity"/>
    <property type="evidence" value="ECO:0007669"/>
    <property type="project" value="TreeGrafter"/>
</dbReference>
<feature type="binding site" evidence="11">
    <location>
        <position position="130"/>
    </location>
    <ligand>
        <name>Fe cation</name>
        <dbReference type="ChEBI" id="CHEBI:24875"/>
        <label>2</label>
    </ligand>
</feature>
<dbReference type="PIRSF" id="PIRSF002560">
    <property type="entry name" value="Bacterioferritin"/>
    <property type="match status" value="1"/>
</dbReference>
<evidence type="ECO:0000256" key="9">
    <source>
        <dbReference type="ARBA" id="ARBA00036243"/>
    </source>
</evidence>
<dbReference type="GO" id="GO:0140315">
    <property type="term" value="F:iron ion sequestering activity"/>
    <property type="evidence" value="ECO:0007669"/>
    <property type="project" value="UniProtKB-ARBA"/>
</dbReference>
<dbReference type="InterPro" id="IPR002024">
    <property type="entry name" value="Bacterioferritin"/>
</dbReference>
<dbReference type="PROSITE" id="PS00549">
    <property type="entry name" value="BACTERIOFERRITIN"/>
    <property type="match status" value="1"/>
</dbReference>
<evidence type="ECO:0000256" key="2">
    <source>
        <dbReference type="ARBA" id="ARBA00022434"/>
    </source>
</evidence>
<dbReference type="SUPFAM" id="SSF47240">
    <property type="entry name" value="Ferritin-like"/>
    <property type="match status" value="1"/>
</dbReference>
<evidence type="ECO:0000259" key="13">
    <source>
        <dbReference type="PROSITE" id="PS50905"/>
    </source>
</evidence>
<name>A0A8T9MVT1_9NEIS</name>
<evidence type="ECO:0000256" key="8">
    <source>
        <dbReference type="ARBA" id="ARBA00023065"/>
    </source>
</evidence>
<dbReference type="GO" id="GO:0005829">
    <property type="term" value="C:cytosol"/>
    <property type="evidence" value="ECO:0007669"/>
    <property type="project" value="TreeGrafter"/>
</dbReference>
<feature type="binding site" evidence="11">
    <location>
        <position position="51"/>
    </location>
    <ligand>
        <name>Fe cation</name>
        <dbReference type="ChEBI" id="CHEBI:24875"/>
        <label>2</label>
    </ligand>
</feature>
<dbReference type="InterPro" id="IPR008331">
    <property type="entry name" value="Ferritin_DPS_dom"/>
</dbReference>
<comment type="catalytic activity">
    <reaction evidence="9">
        <text>Fe(2+)(in) = Fe(2+)(out)</text>
        <dbReference type="Rhea" id="RHEA:28486"/>
        <dbReference type="ChEBI" id="CHEBI:29033"/>
    </reaction>
</comment>
<dbReference type="InterPro" id="IPR009040">
    <property type="entry name" value="Ferritin-like_diiron"/>
</dbReference>
<keyword evidence="8" id="KW-0406">Ion transport</keyword>
<proteinExistence type="inferred from homology"/>
<feature type="binding site" evidence="11">
    <location>
        <position position="18"/>
    </location>
    <ligand>
        <name>Fe cation</name>
        <dbReference type="ChEBI" id="CHEBI:24875"/>
        <label>1</label>
    </ligand>
</feature>
<evidence type="ECO:0000256" key="6">
    <source>
        <dbReference type="ARBA" id="ARBA00023002"/>
    </source>
</evidence>
<feature type="binding site" evidence="11">
    <location>
        <position position="54"/>
    </location>
    <ligand>
        <name>Fe cation</name>
        <dbReference type="ChEBI" id="CHEBI:24875"/>
        <label>1</label>
    </ligand>
</feature>
<evidence type="ECO:0000256" key="7">
    <source>
        <dbReference type="ARBA" id="ARBA00023004"/>
    </source>
</evidence>
<dbReference type="InterPro" id="IPR012347">
    <property type="entry name" value="Ferritin-like"/>
</dbReference>
<protein>
    <recommendedName>
        <fullName evidence="10 12">Bacterioferritin</fullName>
    </recommendedName>
</protein>
<keyword evidence="4" id="KW-0410">Iron transport</keyword>
<comment type="similarity">
    <text evidence="1 10 12">Belongs to the bacterioferritin family.</text>
</comment>
<evidence type="ECO:0000256" key="3">
    <source>
        <dbReference type="ARBA" id="ARBA00022448"/>
    </source>
</evidence>
<keyword evidence="7 10" id="KW-0408">Iron</keyword>
<keyword evidence="2 10" id="KW-0409">Iron storage</keyword>
<dbReference type="InterPro" id="IPR009078">
    <property type="entry name" value="Ferritin-like_SF"/>
</dbReference>
<reference evidence="14" key="1">
    <citation type="journal article" date="2022" name="Res Sq">
        <title>Evolution of multicellular longitudinally dividing oral cavity symbionts (Neisseriaceae).</title>
        <authorList>
            <person name="Nyongesa S."/>
            <person name="Weber P."/>
            <person name="Bernet E."/>
            <person name="Pullido F."/>
            <person name="Nieckarz M."/>
            <person name="Delaby M."/>
            <person name="Nieves C."/>
            <person name="Viehboeck T."/>
            <person name="Krause N."/>
            <person name="Rivera-Millot A."/>
            <person name="Nakamura A."/>
            <person name="Vischer N."/>
            <person name="VanNieuwenhze M."/>
            <person name="Brun Y."/>
            <person name="Cava F."/>
            <person name="Bulgheresi S."/>
            <person name="Veyrier F."/>
        </authorList>
    </citation>
    <scope>NUCLEOTIDE SEQUENCE</scope>
    <source>
        <strain evidence="14">17694</strain>
    </source>
</reference>
<evidence type="ECO:0000256" key="12">
    <source>
        <dbReference type="RuleBase" id="RU000623"/>
    </source>
</evidence>
<evidence type="ECO:0000256" key="5">
    <source>
        <dbReference type="ARBA" id="ARBA00022723"/>
    </source>
</evidence>
<comment type="function">
    <text evidence="12">Iron-storage protein.</text>
</comment>
<feature type="binding site" evidence="11">
    <location>
        <position position="46"/>
    </location>
    <ligand>
        <name>Fe cation</name>
        <dbReference type="ChEBI" id="CHEBI:24875"/>
        <label>3</label>
    </ligand>
</feature>
<dbReference type="PROSITE" id="PS50905">
    <property type="entry name" value="FERRITIN_LIKE"/>
    <property type="match status" value="1"/>
</dbReference>
<dbReference type="NCBIfam" id="TIGR00754">
    <property type="entry name" value="bfr"/>
    <property type="match status" value="1"/>
</dbReference>
<keyword evidence="12" id="KW-0349">Heme</keyword>
<feature type="domain" description="Ferritin-like diiron" evidence="13">
    <location>
        <begin position="1"/>
        <end position="145"/>
    </location>
</feature>
<keyword evidence="3" id="KW-0813">Transport</keyword>
<gene>
    <name evidence="14" type="primary">bfr</name>
    <name evidence="14" type="ORF">LVJ77_10040</name>
</gene>
<dbReference type="Proteomes" id="UP000831534">
    <property type="component" value="Chromosome"/>
</dbReference>
<accession>A0A8T9MVT1</accession>
<dbReference type="AlphaFoldDB" id="A0A8T9MVT1"/>
<evidence type="ECO:0000256" key="4">
    <source>
        <dbReference type="ARBA" id="ARBA00022496"/>
    </source>
</evidence>
<dbReference type="GO" id="GO:0006826">
    <property type="term" value="P:iron ion transport"/>
    <property type="evidence" value="ECO:0007669"/>
    <property type="project" value="UniProtKB-KW"/>
</dbReference>
<dbReference type="GO" id="GO:0020037">
    <property type="term" value="F:heme binding"/>
    <property type="evidence" value="ECO:0007669"/>
    <property type="project" value="TreeGrafter"/>
</dbReference>
<dbReference type="GO" id="GO:0008199">
    <property type="term" value="F:ferric iron binding"/>
    <property type="evidence" value="ECO:0007669"/>
    <property type="project" value="InterPro"/>
</dbReference>
<keyword evidence="6 14" id="KW-0560">Oxidoreductase</keyword>
<sequence>MQGDKEIIDYLNFLLAGELMARDQYFIHSRMYDEWGLSKLFARIGHEMEDETLHAEGFIRRILALGGTPVCVPAALKVGKTVREMLQLDLDTELEVQGNLKKGIKLCEEKQDYVTRQLLVEQLKDTEEDHAHWLEQQLRLMDMIGEQNYLQSQIGEAAAHSH</sequence>
<evidence type="ECO:0000256" key="1">
    <source>
        <dbReference type="ARBA" id="ARBA00008093"/>
    </source>
</evidence>
<evidence type="ECO:0000313" key="14">
    <source>
        <dbReference type="EMBL" id="UOP04576.1"/>
    </source>
</evidence>
<dbReference type="KEGG" id="ckh:LVJ77_10040"/>
<reference evidence="14" key="2">
    <citation type="submission" date="2024-09" db="EMBL/GenBank/DDBJ databases">
        <authorList>
            <person name="Veyrier F.J."/>
        </authorList>
    </citation>
    <scope>NUCLEOTIDE SEQUENCE</scope>
    <source>
        <strain evidence="14">17694</strain>
    </source>
</reference>
<feature type="binding site" evidence="11">
    <location>
        <position position="93"/>
    </location>
    <ligand>
        <name>Fe cation</name>
        <dbReference type="ChEBI" id="CHEBI:24875"/>
        <label>2</label>
    </ligand>
</feature>
<dbReference type="Gene3D" id="1.20.1260.10">
    <property type="match status" value="1"/>
</dbReference>